<evidence type="ECO:0000313" key="3">
    <source>
        <dbReference type="Proteomes" id="UP001500967"/>
    </source>
</evidence>
<gene>
    <name evidence="2" type="ORF">GCM10009539_71010</name>
</gene>
<evidence type="ECO:0000259" key="1">
    <source>
        <dbReference type="Pfam" id="PF21746"/>
    </source>
</evidence>
<reference evidence="3" key="1">
    <citation type="journal article" date="2019" name="Int. J. Syst. Evol. Microbiol.">
        <title>The Global Catalogue of Microorganisms (GCM) 10K type strain sequencing project: providing services to taxonomists for standard genome sequencing and annotation.</title>
        <authorList>
            <consortium name="The Broad Institute Genomics Platform"/>
            <consortium name="The Broad Institute Genome Sequencing Center for Infectious Disease"/>
            <person name="Wu L."/>
            <person name="Ma J."/>
        </authorList>
    </citation>
    <scope>NUCLEOTIDE SEQUENCE [LARGE SCALE GENOMIC DNA]</scope>
    <source>
        <strain evidence="3">JCM 10425</strain>
    </source>
</reference>
<dbReference type="EMBL" id="BAAAGX010000032">
    <property type="protein sequence ID" value="GAA0273405.1"/>
    <property type="molecule type" value="Genomic_DNA"/>
</dbReference>
<dbReference type="RefSeq" id="WP_344653330.1">
    <property type="nucleotide sequence ID" value="NZ_BAAAGX010000032.1"/>
</dbReference>
<sequence length="158" mass="16978">MSEPHVRILGDGSCELLTWLDYATLEDVTVRWESAADLAGDWLIETRAGTPGPAFSFLWSACHQPLDGIVSVLVALANAAGDDEDMLGGLGAGWLEDLIPIAGKVPHLLDELERAARQKPTIRAALGTVWMGADVPPDVRQRFRKYGARDVTADGSPS</sequence>
<evidence type="ECO:0000313" key="2">
    <source>
        <dbReference type="EMBL" id="GAA0273405.1"/>
    </source>
</evidence>
<name>A0ABP3ES56_9ACTN</name>
<keyword evidence="3" id="KW-1185">Reference proteome</keyword>
<feature type="domain" description="DUF6869" evidence="1">
    <location>
        <begin position="79"/>
        <end position="147"/>
    </location>
</feature>
<dbReference type="Pfam" id="PF21746">
    <property type="entry name" value="DUF6869"/>
    <property type="match status" value="1"/>
</dbReference>
<comment type="caution">
    <text evidence="2">The sequence shown here is derived from an EMBL/GenBank/DDBJ whole genome shotgun (WGS) entry which is preliminary data.</text>
</comment>
<dbReference type="Proteomes" id="UP001500967">
    <property type="component" value="Unassembled WGS sequence"/>
</dbReference>
<protein>
    <recommendedName>
        <fullName evidence="1">DUF6869 domain-containing protein</fullName>
    </recommendedName>
</protein>
<organism evidence="2 3">
    <name type="scientific">Cryptosporangium japonicum</name>
    <dbReference type="NCBI Taxonomy" id="80872"/>
    <lineage>
        <taxon>Bacteria</taxon>
        <taxon>Bacillati</taxon>
        <taxon>Actinomycetota</taxon>
        <taxon>Actinomycetes</taxon>
        <taxon>Cryptosporangiales</taxon>
        <taxon>Cryptosporangiaceae</taxon>
        <taxon>Cryptosporangium</taxon>
    </lineage>
</organism>
<proteinExistence type="predicted"/>
<dbReference type="InterPro" id="IPR049221">
    <property type="entry name" value="DUF6869"/>
</dbReference>
<accession>A0ABP3ES56</accession>